<proteinExistence type="predicted"/>
<gene>
    <name evidence="1" type="ORF">BIV23_28905</name>
</gene>
<evidence type="ECO:0000313" key="1">
    <source>
        <dbReference type="EMBL" id="OIJ99046.1"/>
    </source>
</evidence>
<dbReference type="RefSeq" id="WP_071383925.1">
    <property type="nucleotide sequence ID" value="NZ_MLYO01000052.1"/>
</dbReference>
<sequence>MSSLFIRRGNVTVIRDVDVACTQIEQALADADPALVPGLQHALDLLRNLPSSEEDLQTEWALGVLAAAGVDAKHEVRATKALRDAKPELSLATAVEIAKKAAAR</sequence>
<reference evidence="1 2" key="1">
    <citation type="submission" date="2016-10" db="EMBL/GenBank/DDBJ databases">
        <title>Genome sequence of Streptomyces sp. MUSC 1.</title>
        <authorList>
            <person name="Lee L.-H."/>
            <person name="Ser H.-L."/>
            <person name="Law J.W.-F."/>
        </authorList>
    </citation>
    <scope>NUCLEOTIDE SEQUENCE [LARGE SCALE GENOMIC DNA]</scope>
    <source>
        <strain evidence="1 2">MUSC 1</strain>
    </source>
</reference>
<evidence type="ECO:0000313" key="2">
    <source>
        <dbReference type="Proteomes" id="UP000179642"/>
    </source>
</evidence>
<keyword evidence="2" id="KW-1185">Reference proteome</keyword>
<dbReference type="Proteomes" id="UP000179642">
    <property type="component" value="Unassembled WGS sequence"/>
</dbReference>
<comment type="caution">
    <text evidence="1">The sequence shown here is derived from an EMBL/GenBank/DDBJ whole genome shotgun (WGS) entry which is preliminary data.</text>
</comment>
<dbReference type="EMBL" id="MLYO01000052">
    <property type="protein sequence ID" value="OIJ99046.1"/>
    <property type="molecule type" value="Genomic_DNA"/>
</dbReference>
<organism evidence="1 2">
    <name type="scientific">Streptomyces monashensis</name>
    <dbReference type="NCBI Taxonomy" id="1678012"/>
    <lineage>
        <taxon>Bacteria</taxon>
        <taxon>Bacillati</taxon>
        <taxon>Actinomycetota</taxon>
        <taxon>Actinomycetes</taxon>
        <taxon>Kitasatosporales</taxon>
        <taxon>Streptomycetaceae</taxon>
        <taxon>Streptomyces</taxon>
    </lineage>
</organism>
<dbReference type="AlphaFoldDB" id="A0A1S2PZW0"/>
<name>A0A1S2PZW0_9ACTN</name>
<protein>
    <submittedName>
        <fullName evidence="1">Uncharacterized protein</fullName>
    </submittedName>
</protein>
<accession>A0A1S2PZW0</accession>